<dbReference type="Gene3D" id="2.60.40.2050">
    <property type="match status" value="1"/>
</dbReference>
<sequence>MINSKLFSIFCIFLIASLPSASAFSVLGHDIGLGDGVTAGAGALVGAGAGVYIVGGLTSAIAAGGAAVTAPAWVPIAVVAACAVGGALAVNYGYRWITGADAEDEGGAVTGAAKTNVSDGEYINGTYKYDLLAGYRQYSEESAAEDIAEIKDKLESEIGIYKFTVTGTLSDVDVSMKGPDKIYGFSAFPVQLKFDEILTGSESSYVEIENVKIYLVDSEGVKWNEKEYTDNIKLQKNNDDHPEAIEEYIINFTMKAPDPYIGKAKSQITNAPNREILEELINAEVKRFELVVEIDGHVEHYKKITKWSDELQDYITKEEHDDSVTLDTKLTTLEAWDRIHSGAYYIDGADASLPTSYINEVTPIAYSSYSNGATSNVIGRVWASPVHCYNSSSQYRFVLIGQPGNLEPVPVTIEDDYRALVLKLRDDGVASIASDTPGNFHDMSTYTGLTTSLNYLKDSSTEAFETYFLVVADVDDGIDSALPVWCLIKPRISVIDNVKYSLNEEFKEEILELMSDGSISDSDSQRITEIIQMSEESLKEKQYVAESESGKYEDNDKAKNAISNALEDYEKAAAYYEKAKNTDDPEEVKVYTYLAGDVYEPAGDYWKEAAAKYNLGLDDQGDALASNAEKLESLAAEYEPSLWFTAGSTVSEWWTQFKSGFGIGDVPDAALLVIVIVVLVCGTILVTRFIK</sequence>
<feature type="domain" description="T26-6p second immunoglobulin-like" evidence="4">
    <location>
        <begin position="366"/>
        <end position="495"/>
    </location>
</feature>
<dbReference type="RefSeq" id="WP_012068001.1">
    <property type="nucleotide sequence ID" value="NZ_JACDUL010000004.1"/>
</dbReference>
<evidence type="ECO:0000256" key="1">
    <source>
        <dbReference type="SAM" id="Phobius"/>
    </source>
</evidence>
<comment type="caution">
    <text evidence="5">The sequence shown here is derived from an EMBL/GenBank/DDBJ whole genome shotgun (WGS) entry which is preliminary data.</text>
</comment>
<dbReference type="Pfam" id="PF22265">
    <property type="entry name" value="T26-6p_Ig-like_dom_2"/>
    <property type="match status" value="1"/>
</dbReference>
<dbReference type="InterPro" id="IPR043114">
    <property type="entry name" value="T26-6p_C_sf"/>
</dbReference>
<feature type="transmembrane region" description="Helical" evidence="1">
    <location>
        <begin position="39"/>
        <end position="61"/>
    </location>
</feature>
<dbReference type="Proteomes" id="UP000533207">
    <property type="component" value="Unassembled WGS sequence"/>
</dbReference>
<keyword evidence="1" id="KW-0812">Transmembrane</keyword>
<keyword evidence="1" id="KW-1133">Transmembrane helix</keyword>
<evidence type="ECO:0000313" key="6">
    <source>
        <dbReference type="Proteomes" id="UP000533207"/>
    </source>
</evidence>
<evidence type="ECO:0000259" key="3">
    <source>
        <dbReference type="Pfam" id="PF22092"/>
    </source>
</evidence>
<feature type="transmembrane region" description="Helical" evidence="1">
    <location>
        <begin position="669"/>
        <end position="690"/>
    </location>
</feature>
<dbReference type="EMBL" id="JACDUL010000004">
    <property type="protein sequence ID" value="MBA2862939.1"/>
    <property type="molecule type" value="Genomic_DNA"/>
</dbReference>
<feature type="domain" description="T26-6p C-terminal" evidence="2">
    <location>
        <begin position="505"/>
        <end position="640"/>
    </location>
</feature>
<dbReference type="InterPro" id="IPR048730">
    <property type="entry name" value="T26-6p_C"/>
</dbReference>
<evidence type="ECO:0000313" key="5">
    <source>
        <dbReference type="EMBL" id="MBA2862939.1"/>
    </source>
</evidence>
<organism evidence="5 6">
    <name type="scientific">Methanococcus maripaludis</name>
    <name type="common">Methanococcus deltae</name>
    <dbReference type="NCBI Taxonomy" id="39152"/>
    <lineage>
        <taxon>Archaea</taxon>
        <taxon>Methanobacteriati</taxon>
        <taxon>Methanobacteriota</taxon>
        <taxon>Methanomada group</taxon>
        <taxon>Methanococci</taxon>
        <taxon>Methanococcales</taxon>
        <taxon>Methanococcaceae</taxon>
        <taxon>Methanococcus</taxon>
    </lineage>
</organism>
<dbReference type="Pfam" id="PF20984">
    <property type="entry name" value="PT26-6P_helical"/>
    <property type="match status" value="1"/>
</dbReference>
<accession>A0A7J9PN65</accession>
<evidence type="ECO:0000259" key="4">
    <source>
        <dbReference type="Pfam" id="PF22265"/>
    </source>
</evidence>
<feature type="domain" description="T26-6p immunoglobulin-like" evidence="3">
    <location>
        <begin position="167"/>
        <end position="301"/>
    </location>
</feature>
<reference evidence="5 6" key="1">
    <citation type="submission" date="2020-07" db="EMBL/GenBank/DDBJ databases">
        <title>Genomic Encyclopedia of Type Strains, Phase IV (KMG-V): Genome sequencing to study the core and pangenomes of soil and plant-associated prokaryotes.</title>
        <authorList>
            <person name="Whitman W."/>
        </authorList>
    </citation>
    <scope>NUCLEOTIDE SEQUENCE [LARGE SCALE GENOMIC DNA]</scope>
    <source>
        <strain evidence="5 6">C8</strain>
    </source>
</reference>
<keyword evidence="1" id="KW-0472">Membrane</keyword>
<gene>
    <name evidence="5" type="ORF">HNP90_001836</name>
</gene>
<name>A0A7J9PN65_METMI</name>
<proteinExistence type="predicted"/>
<feature type="transmembrane region" description="Helical" evidence="1">
    <location>
        <begin position="73"/>
        <end position="94"/>
    </location>
</feature>
<dbReference type="InterPro" id="IPR054315">
    <property type="entry name" value="T26-6p_Ig-like_dom_1"/>
</dbReference>
<protein>
    <submittedName>
        <fullName evidence="5">Tetratricopeptide (TPR) repeat protein</fullName>
    </submittedName>
</protein>
<dbReference type="InterPro" id="IPR054316">
    <property type="entry name" value="T26-6p_Ig-like_dom_2"/>
</dbReference>
<dbReference type="Pfam" id="PF22092">
    <property type="entry name" value="T26-6p_Ig-like_dom"/>
    <property type="match status" value="1"/>
</dbReference>
<evidence type="ECO:0000259" key="2">
    <source>
        <dbReference type="Pfam" id="PF20984"/>
    </source>
</evidence>
<dbReference type="Gene3D" id="1.20.120.870">
    <property type="entry name" value="pT26-6p, five-helical bundle domain"/>
    <property type="match status" value="1"/>
</dbReference>
<dbReference type="AlphaFoldDB" id="A0A7J9PN65"/>